<accession>A0A0R2LFB3</accession>
<dbReference type="EMBL" id="JQCF01000002">
    <property type="protein sequence ID" value="KRO00489.1"/>
    <property type="molecule type" value="Genomic_DNA"/>
</dbReference>
<dbReference type="Proteomes" id="UP000051006">
    <property type="component" value="Unassembled WGS sequence"/>
</dbReference>
<sequence>MDENMDNKLERLTYDQIVAIHLAIEENEEITFSEKRLKSNLEFLNQFEDLELYATHFLCTMICDDIFEKYNVETTIAALDFFLRHNGYCLDLEKDVDKTTILGLIKTIKAADGLKKDDLKNIQGILATCIHPLTEDIE</sequence>
<dbReference type="AlphaFoldDB" id="A0A0R2LFB3"/>
<evidence type="ECO:0000313" key="2">
    <source>
        <dbReference type="Proteomes" id="UP000051006"/>
    </source>
</evidence>
<organism evidence="1 2">
    <name type="scientific">Companilactobacillus kimchiensis</name>
    <dbReference type="NCBI Taxonomy" id="993692"/>
    <lineage>
        <taxon>Bacteria</taxon>
        <taxon>Bacillati</taxon>
        <taxon>Bacillota</taxon>
        <taxon>Bacilli</taxon>
        <taxon>Lactobacillales</taxon>
        <taxon>Lactobacillaceae</taxon>
        <taxon>Companilactobacillus</taxon>
    </lineage>
</organism>
<reference evidence="1 2" key="1">
    <citation type="journal article" date="2015" name="Genome Announc.">
        <title>Expanding the biotechnology potential of lactobacilli through comparative genomics of 213 strains and associated genera.</title>
        <authorList>
            <person name="Sun Z."/>
            <person name="Harris H.M."/>
            <person name="McCann A."/>
            <person name="Guo C."/>
            <person name="Argimon S."/>
            <person name="Zhang W."/>
            <person name="Yang X."/>
            <person name="Jeffery I.B."/>
            <person name="Cooney J.C."/>
            <person name="Kagawa T.F."/>
            <person name="Liu W."/>
            <person name="Song Y."/>
            <person name="Salvetti E."/>
            <person name="Wrobel A."/>
            <person name="Rasinkangas P."/>
            <person name="Parkhill J."/>
            <person name="Rea M.C."/>
            <person name="O'Sullivan O."/>
            <person name="Ritari J."/>
            <person name="Douillard F.P."/>
            <person name="Paul Ross R."/>
            <person name="Yang R."/>
            <person name="Briner A.E."/>
            <person name="Felis G.E."/>
            <person name="de Vos W.M."/>
            <person name="Barrangou R."/>
            <person name="Klaenhammer T.R."/>
            <person name="Caufield P.W."/>
            <person name="Cui Y."/>
            <person name="Zhang H."/>
            <person name="O'Toole P.W."/>
        </authorList>
    </citation>
    <scope>NUCLEOTIDE SEQUENCE [LARGE SCALE GENOMIC DNA]</scope>
    <source>
        <strain evidence="1 2">DSM 24716</strain>
    </source>
</reference>
<evidence type="ECO:0000313" key="1">
    <source>
        <dbReference type="EMBL" id="KRO00489.1"/>
    </source>
</evidence>
<dbReference type="PATRIC" id="fig|993692.3.peg.938"/>
<comment type="caution">
    <text evidence="1">The sequence shown here is derived from an EMBL/GenBank/DDBJ whole genome shotgun (WGS) entry which is preliminary data.</text>
</comment>
<dbReference type="STRING" id="993692.IV57_GL000925"/>
<name>A0A0R2LFB3_9LACO</name>
<gene>
    <name evidence="1" type="ORF">IV57_GL000925</name>
</gene>
<keyword evidence="2" id="KW-1185">Reference proteome</keyword>
<proteinExistence type="predicted"/>
<protein>
    <submittedName>
        <fullName evidence="1">Uncharacterized protein</fullName>
    </submittedName>
</protein>